<protein>
    <submittedName>
        <fullName evidence="5">DNA-binding transcriptional regulator, MarR family</fullName>
    </submittedName>
</protein>
<proteinExistence type="predicted"/>
<dbReference type="AlphaFoldDB" id="A0A8G2CAV1"/>
<dbReference type="InterPro" id="IPR036388">
    <property type="entry name" value="WH-like_DNA-bd_sf"/>
</dbReference>
<dbReference type="SMART" id="SM00347">
    <property type="entry name" value="HTH_MARR"/>
    <property type="match status" value="1"/>
</dbReference>
<sequence>MKRFSEEPIPLGYAVAMTHRMQAAKAKEKVSQYGITFGQVPFLIEILHNKEPMTQDALSKALFIDPAATARAVEQLEIKGFVTRKVNPKNRRQKLVSATDKANWIKGDLRSSLRETMQEMLAPLTAEEQKTLTTLLSKVCEHGLKP</sequence>
<evidence type="ECO:0000256" key="1">
    <source>
        <dbReference type="ARBA" id="ARBA00023015"/>
    </source>
</evidence>
<dbReference type="PROSITE" id="PS50995">
    <property type="entry name" value="HTH_MARR_2"/>
    <property type="match status" value="1"/>
</dbReference>
<comment type="caution">
    <text evidence="5">The sequence shown here is derived from an EMBL/GenBank/DDBJ whole genome shotgun (WGS) entry which is preliminary data.</text>
</comment>
<dbReference type="Proteomes" id="UP000184001">
    <property type="component" value="Unassembled WGS sequence"/>
</dbReference>
<accession>A0A8G2CAV1</accession>
<keyword evidence="3" id="KW-0804">Transcription</keyword>
<keyword evidence="1" id="KW-0805">Transcription regulation</keyword>
<reference evidence="5 6" key="1">
    <citation type="submission" date="2016-11" db="EMBL/GenBank/DDBJ databases">
        <authorList>
            <person name="Varghese N."/>
            <person name="Submissions S."/>
        </authorList>
    </citation>
    <scope>NUCLEOTIDE SEQUENCE [LARGE SCALE GENOMIC DNA]</scope>
    <source>
        <strain evidence="5 6">DSM 17919</strain>
    </source>
</reference>
<evidence type="ECO:0000313" key="6">
    <source>
        <dbReference type="Proteomes" id="UP000184001"/>
    </source>
</evidence>
<dbReference type="PANTHER" id="PTHR42756:SF1">
    <property type="entry name" value="TRANSCRIPTIONAL REPRESSOR OF EMRAB OPERON"/>
    <property type="match status" value="1"/>
</dbReference>
<name>A0A8G2CAV1_9BACT</name>
<evidence type="ECO:0000313" key="5">
    <source>
        <dbReference type="EMBL" id="SHJ39877.1"/>
    </source>
</evidence>
<dbReference type="SUPFAM" id="SSF46785">
    <property type="entry name" value="Winged helix' DNA-binding domain"/>
    <property type="match status" value="1"/>
</dbReference>
<dbReference type="InterPro" id="IPR023187">
    <property type="entry name" value="Tscrpt_reg_MarR-type_CS"/>
</dbReference>
<gene>
    <name evidence="5" type="ORF">SAMN05660830_02358</name>
</gene>
<dbReference type="Gene3D" id="1.10.10.10">
    <property type="entry name" value="Winged helix-like DNA-binding domain superfamily/Winged helix DNA-binding domain"/>
    <property type="match status" value="1"/>
</dbReference>
<evidence type="ECO:0000259" key="4">
    <source>
        <dbReference type="PROSITE" id="PS50995"/>
    </source>
</evidence>
<dbReference type="PRINTS" id="PR00598">
    <property type="entry name" value="HTHMARR"/>
</dbReference>
<evidence type="ECO:0000256" key="3">
    <source>
        <dbReference type="ARBA" id="ARBA00023163"/>
    </source>
</evidence>
<dbReference type="InterPro" id="IPR000835">
    <property type="entry name" value="HTH_MarR-typ"/>
</dbReference>
<dbReference type="Pfam" id="PF01047">
    <property type="entry name" value="MarR"/>
    <property type="match status" value="1"/>
</dbReference>
<dbReference type="PANTHER" id="PTHR42756">
    <property type="entry name" value="TRANSCRIPTIONAL REGULATOR, MARR"/>
    <property type="match status" value="1"/>
</dbReference>
<feature type="domain" description="HTH marR-type" evidence="4">
    <location>
        <begin position="8"/>
        <end position="141"/>
    </location>
</feature>
<keyword evidence="2 5" id="KW-0238">DNA-binding</keyword>
<dbReference type="InterPro" id="IPR036390">
    <property type="entry name" value="WH_DNA-bd_sf"/>
</dbReference>
<dbReference type="PROSITE" id="PS01117">
    <property type="entry name" value="HTH_MARR_1"/>
    <property type="match status" value="1"/>
</dbReference>
<organism evidence="5 6">
    <name type="scientific">Halodesulfovibrio aestuarii</name>
    <dbReference type="NCBI Taxonomy" id="126333"/>
    <lineage>
        <taxon>Bacteria</taxon>
        <taxon>Pseudomonadati</taxon>
        <taxon>Thermodesulfobacteriota</taxon>
        <taxon>Desulfovibrionia</taxon>
        <taxon>Desulfovibrionales</taxon>
        <taxon>Desulfovibrionaceae</taxon>
        <taxon>Halodesulfovibrio</taxon>
    </lineage>
</organism>
<evidence type="ECO:0000256" key="2">
    <source>
        <dbReference type="ARBA" id="ARBA00023125"/>
    </source>
</evidence>
<dbReference type="GO" id="GO:0003700">
    <property type="term" value="F:DNA-binding transcription factor activity"/>
    <property type="evidence" value="ECO:0007669"/>
    <property type="project" value="InterPro"/>
</dbReference>
<dbReference type="EMBL" id="FQZR01000005">
    <property type="protein sequence ID" value="SHJ39877.1"/>
    <property type="molecule type" value="Genomic_DNA"/>
</dbReference>
<dbReference type="GO" id="GO:0003677">
    <property type="term" value="F:DNA binding"/>
    <property type="evidence" value="ECO:0007669"/>
    <property type="project" value="UniProtKB-KW"/>
</dbReference>
<dbReference type="RefSeq" id="WP_020001031.1">
    <property type="nucleotide sequence ID" value="NZ_CP192219.1"/>
</dbReference>